<gene>
    <name evidence="1" type="ORF">K444DRAFT_663239</name>
</gene>
<protein>
    <submittedName>
        <fullName evidence="1">Uncharacterized protein</fullName>
    </submittedName>
</protein>
<dbReference type="EMBL" id="KZ613790">
    <property type="protein sequence ID" value="PMD60452.1"/>
    <property type="molecule type" value="Genomic_DNA"/>
</dbReference>
<dbReference type="STRING" id="1095630.A0A2J6TBW2"/>
<organism evidence="1 2">
    <name type="scientific">Hyaloscypha bicolor E</name>
    <dbReference type="NCBI Taxonomy" id="1095630"/>
    <lineage>
        <taxon>Eukaryota</taxon>
        <taxon>Fungi</taxon>
        <taxon>Dikarya</taxon>
        <taxon>Ascomycota</taxon>
        <taxon>Pezizomycotina</taxon>
        <taxon>Leotiomycetes</taxon>
        <taxon>Helotiales</taxon>
        <taxon>Hyaloscyphaceae</taxon>
        <taxon>Hyaloscypha</taxon>
        <taxon>Hyaloscypha bicolor</taxon>
    </lineage>
</organism>
<keyword evidence="2" id="KW-1185">Reference proteome</keyword>
<dbReference type="Proteomes" id="UP000235371">
    <property type="component" value="Unassembled WGS sequence"/>
</dbReference>
<dbReference type="RefSeq" id="XP_024737356.1">
    <property type="nucleotide sequence ID" value="XM_024886808.1"/>
</dbReference>
<reference evidence="1 2" key="1">
    <citation type="submission" date="2016-04" db="EMBL/GenBank/DDBJ databases">
        <title>A degradative enzymes factory behind the ericoid mycorrhizal symbiosis.</title>
        <authorList>
            <consortium name="DOE Joint Genome Institute"/>
            <person name="Martino E."/>
            <person name="Morin E."/>
            <person name="Grelet G."/>
            <person name="Kuo A."/>
            <person name="Kohler A."/>
            <person name="Daghino S."/>
            <person name="Barry K."/>
            <person name="Choi C."/>
            <person name="Cichocki N."/>
            <person name="Clum A."/>
            <person name="Copeland A."/>
            <person name="Hainaut M."/>
            <person name="Haridas S."/>
            <person name="Labutti K."/>
            <person name="Lindquist E."/>
            <person name="Lipzen A."/>
            <person name="Khouja H.-R."/>
            <person name="Murat C."/>
            <person name="Ohm R."/>
            <person name="Olson A."/>
            <person name="Spatafora J."/>
            <person name="Veneault-Fourrey C."/>
            <person name="Henrissat B."/>
            <person name="Grigoriev I."/>
            <person name="Martin F."/>
            <person name="Perotto S."/>
        </authorList>
    </citation>
    <scope>NUCLEOTIDE SEQUENCE [LARGE SCALE GENOMIC DNA]</scope>
    <source>
        <strain evidence="1 2">E</strain>
    </source>
</reference>
<proteinExistence type="predicted"/>
<evidence type="ECO:0000313" key="1">
    <source>
        <dbReference type="EMBL" id="PMD60452.1"/>
    </source>
</evidence>
<accession>A0A2J6TBW2</accession>
<evidence type="ECO:0000313" key="2">
    <source>
        <dbReference type="Proteomes" id="UP000235371"/>
    </source>
</evidence>
<name>A0A2J6TBW2_9HELO</name>
<sequence length="159" mass="18103">MALPISRRYPDLRTALLLFKEVQAMVTNILRSRNRIDLQAFVDFLTKLLGDPDFNATSDIFVLATFFVMRELAPEEVSIEITDRNALSNDETDQAAAFAALQSFSLLALVAKFISMYRLASLEDFSQRATTITIPNLNINLQFSKRLKLHYLLPMLEVK</sequence>
<dbReference type="AlphaFoldDB" id="A0A2J6TBW2"/>
<dbReference type="InParanoid" id="A0A2J6TBW2"/>
<dbReference type="GeneID" id="36594885"/>